<feature type="domain" description="GST N-terminal" evidence="1">
    <location>
        <begin position="14"/>
        <end position="94"/>
    </location>
</feature>
<dbReference type="OMA" id="AYSAWEY"/>
<gene>
    <name evidence="2" type="ORF">FNF29_04231</name>
</gene>
<dbReference type="InterPro" id="IPR004045">
    <property type="entry name" value="Glutathione_S-Trfase_N"/>
</dbReference>
<dbReference type="Gene3D" id="1.20.1050.10">
    <property type="match status" value="1"/>
</dbReference>
<accession>A0A5A8CFM7</accession>
<dbReference type="EMBL" id="VLTN01000024">
    <property type="protein sequence ID" value="KAA0151825.1"/>
    <property type="molecule type" value="Genomic_DNA"/>
</dbReference>
<keyword evidence="3" id="KW-1185">Reference proteome</keyword>
<dbReference type="PROSITE" id="PS50404">
    <property type="entry name" value="GST_NTER"/>
    <property type="match status" value="1"/>
</dbReference>
<reference evidence="2 3" key="1">
    <citation type="submission" date="2019-07" db="EMBL/GenBank/DDBJ databases">
        <title>Genomes of Cafeteria roenbergensis.</title>
        <authorList>
            <person name="Fischer M.G."/>
            <person name="Hackl T."/>
            <person name="Roman M."/>
        </authorList>
    </citation>
    <scope>NUCLEOTIDE SEQUENCE [LARGE SCALE GENOMIC DNA]</scope>
    <source>
        <strain evidence="2 3">BVI</strain>
    </source>
</reference>
<dbReference type="InterPro" id="IPR050213">
    <property type="entry name" value="GST_superfamily"/>
</dbReference>
<dbReference type="GO" id="GO:0004364">
    <property type="term" value="F:glutathione transferase activity"/>
    <property type="evidence" value="ECO:0007669"/>
    <property type="project" value="TreeGrafter"/>
</dbReference>
<dbReference type="SFLD" id="SFLDS00019">
    <property type="entry name" value="Glutathione_Transferase_(cytos"/>
    <property type="match status" value="1"/>
</dbReference>
<protein>
    <recommendedName>
        <fullName evidence="1">GST N-terminal domain-containing protein</fullName>
    </recommendedName>
</protein>
<dbReference type="Pfam" id="PF02798">
    <property type="entry name" value="GST_N"/>
    <property type="match status" value="1"/>
</dbReference>
<dbReference type="InterPro" id="IPR036249">
    <property type="entry name" value="Thioredoxin-like_sf"/>
</dbReference>
<dbReference type="Gene3D" id="3.40.30.10">
    <property type="entry name" value="Glutaredoxin"/>
    <property type="match status" value="1"/>
</dbReference>
<dbReference type="GO" id="GO:0006749">
    <property type="term" value="P:glutathione metabolic process"/>
    <property type="evidence" value="ECO:0007669"/>
    <property type="project" value="TreeGrafter"/>
</dbReference>
<sequence>MAASPASAPAAGTDGAVLHYFNGRGLAEQIRFMLAATGVEWADRHLVKREQFQELKASGVLPWDQVPLLELDGERFTQSMAAVRHLARRAGLYGDGPSQAARCDIIADGIRDALGAFSGVPFAPDRDAALSAARDRMVGKYLPCLERMLRANDAVPAAVKEAAAALSAAEPSLAAVPPPVGASDGEAAGLPAAGSADAVFLVGGAVTFPDVTVTEVLCYIAELLPDVGATAGKQWPLVVAHQRAMLACGAMRKFFGSRHRHALGDAVYKAEVRAVLA</sequence>
<comment type="caution">
    <text evidence="2">The sequence shown here is derived from an EMBL/GenBank/DDBJ whole genome shotgun (WGS) entry which is preliminary data.</text>
</comment>
<dbReference type="PANTHER" id="PTHR11571:SF230">
    <property type="entry name" value="GLUTATHIONE TRANSFERASE"/>
    <property type="match status" value="1"/>
</dbReference>
<dbReference type="AlphaFoldDB" id="A0A5A8CFM7"/>
<dbReference type="SUPFAM" id="SSF52833">
    <property type="entry name" value="Thioredoxin-like"/>
    <property type="match status" value="1"/>
</dbReference>
<dbReference type="InterPro" id="IPR040079">
    <property type="entry name" value="Glutathione_S-Trfase"/>
</dbReference>
<organism evidence="2 3">
    <name type="scientific">Cafeteria roenbergensis</name>
    <name type="common">Marine flagellate</name>
    <dbReference type="NCBI Taxonomy" id="33653"/>
    <lineage>
        <taxon>Eukaryota</taxon>
        <taxon>Sar</taxon>
        <taxon>Stramenopiles</taxon>
        <taxon>Bigyra</taxon>
        <taxon>Opalozoa</taxon>
        <taxon>Bicosoecida</taxon>
        <taxon>Cafeteriaceae</taxon>
        <taxon>Cafeteria</taxon>
    </lineage>
</organism>
<proteinExistence type="predicted"/>
<evidence type="ECO:0000313" key="2">
    <source>
        <dbReference type="EMBL" id="KAA0151825.1"/>
    </source>
</evidence>
<dbReference type="Proteomes" id="UP000323011">
    <property type="component" value="Unassembled WGS sequence"/>
</dbReference>
<dbReference type="PANTHER" id="PTHR11571">
    <property type="entry name" value="GLUTATHIONE S-TRANSFERASE"/>
    <property type="match status" value="1"/>
</dbReference>
<name>A0A5A8CFM7_CAFRO</name>
<evidence type="ECO:0000259" key="1">
    <source>
        <dbReference type="PROSITE" id="PS50404"/>
    </source>
</evidence>
<dbReference type="InterPro" id="IPR036282">
    <property type="entry name" value="Glutathione-S-Trfase_C_sf"/>
</dbReference>
<evidence type="ECO:0000313" key="3">
    <source>
        <dbReference type="Proteomes" id="UP000323011"/>
    </source>
</evidence>
<dbReference type="SUPFAM" id="SSF47616">
    <property type="entry name" value="GST C-terminal domain-like"/>
    <property type="match status" value="1"/>
</dbReference>